<comment type="caution">
    <text evidence="2">The sequence shown here is derived from an EMBL/GenBank/DDBJ whole genome shotgun (WGS) entry which is preliminary data.</text>
</comment>
<gene>
    <name evidence="2" type="ORF">RM530_02605</name>
</gene>
<keyword evidence="3" id="KW-1185">Reference proteome</keyword>
<dbReference type="EMBL" id="JAVRIC010000002">
    <property type="protein sequence ID" value="MDT0496258.1"/>
    <property type="molecule type" value="Genomic_DNA"/>
</dbReference>
<accession>A0ABU2WFH6</accession>
<name>A0ABU2WFH6_9GAMM</name>
<evidence type="ECO:0000313" key="2">
    <source>
        <dbReference type="EMBL" id="MDT0496258.1"/>
    </source>
</evidence>
<reference evidence="2 3" key="1">
    <citation type="submission" date="2023-09" db="EMBL/GenBank/DDBJ databases">
        <authorList>
            <person name="Rey-Velasco X."/>
        </authorList>
    </citation>
    <scope>NUCLEOTIDE SEQUENCE [LARGE SCALE GENOMIC DNA]</scope>
    <source>
        <strain evidence="2 3">W345</strain>
    </source>
</reference>
<feature type="region of interest" description="Disordered" evidence="1">
    <location>
        <begin position="77"/>
        <end position="105"/>
    </location>
</feature>
<dbReference type="Proteomes" id="UP001254608">
    <property type="component" value="Unassembled WGS sequence"/>
</dbReference>
<organism evidence="2 3">
    <name type="scientific">Banduia mediterranea</name>
    <dbReference type="NCBI Taxonomy" id="3075609"/>
    <lineage>
        <taxon>Bacteria</taxon>
        <taxon>Pseudomonadati</taxon>
        <taxon>Pseudomonadota</taxon>
        <taxon>Gammaproteobacteria</taxon>
        <taxon>Nevskiales</taxon>
        <taxon>Algiphilaceae</taxon>
        <taxon>Banduia</taxon>
    </lineage>
</organism>
<protein>
    <submittedName>
        <fullName evidence="2">Uncharacterized protein</fullName>
    </submittedName>
</protein>
<evidence type="ECO:0000256" key="1">
    <source>
        <dbReference type="SAM" id="MobiDB-lite"/>
    </source>
</evidence>
<feature type="compositionally biased region" description="Polar residues" evidence="1">
    <location>
        <begin position="96"/>
        <end position="105"/>
    </location>
</feature>
<proteinExistence type="predicted"/>
<evidence type="ECO:0000313" key="3">
    <source>
        <dbReference type="Proteomes" id="UP001254608"/>
    </source>
</evidence>
<sequence>MAVTVCTASVLAAVPYAAPFARLGRLRSAGITDLREGNVRDEDWQGFDRFSNGLGPPEMTPLPDDVASYALAATSARQISGESSVRLGRDRRRSGAGQQRTGPTP</sequence>
<dbReference type="RefSeq" id="WP_311363647.1">
    <property type="nucleotide sequence ID" value="NZ_JAVRIC010000002.1"/>
</dbReference>